<organism evidence="1 2">
    <name type="scientific">Albula glossodonta</name>
    <name type="common">roundjaw bonefish</name>
    <dbReference type="NCBI Taxonomy" id="121402"/>
    <lineage>
        <taxon>Eukaryota</taxon>
        <taxon>Metazoa</taxon>
        <taxon>Chordata</taxon>
        <taxon>Craniata</taxon>
        <taxon>Vertebrata</taxon>
        <taxon>Euteleostomi</taxon>
        <taxon>Actinopterygii</taxon>
        <taxon>Neopterygii</taxon>
        <taxon>Teleostei</taxon>
        <taxon>Albuliformes</taxon>
        <taxon>Albulidae</taxon>
        <taxon>Albula</taxon>
    </lineage>
</organism>
<accession>A0A8T2MYH1</accession>
<dbReference type="AlphaFoldDB" id="A0A8T2MYH1"/>
<comment type="caution">
    <text evidence="1">The sequence shown here is derived from an EMBL/GenBank/DDBJ whole genome shotgun (WGS) entry which is preliminary data.</text>
</comment>
<dbReference type="EMBL" id="JAFBMS010000248">
    <property type="protein sequence ID" value="KAG9332250.1"/>
    <property type="molecule type" value="Genomic_DNA"/>
</dbReference>
<protein>
    <submittedName>
        <fullName evidence="1">Uncharacterized protein</fullName>
    </submittedName>
</protein>
<keyword evidence="2" id="KW-1185">Reference proteome</keyword>
<dbReference type="Proteomes" id="UP000824540">
    <property type="component" value="Unassembled WGS sequence"/>
</dbReference>
<proteinExistence type="predicted"/>
<evidence type="ECO:0000313" key="1">
    <source>
        <dbReference type="EMBL" id="KAG9332250.1"/>
    </source>
</evidence>
<name>A0A8T2MYH1_9TELE</name>
<reference evidence="1" key="1">
    <citation type="thesis" date="2021" institute="BYU ScholarsArchive" country="Provo, UT, USA">
        <title>Applications of and Algorithms for Genome Assembly and Genomic Analyses with an Emphasis on Marine Teleosts.</title>
        <authorList>
            <person name="Pickett B.D."/>
        </authorList>
    </citation>
    <scope>NUCLEOTIDE SEQUENCE</scope>
    <source>
        <strain evidence="1">HI-2016</strain>
    </source>
</reference>
<evidence type="ECO:0000313" key="2">
    <source>
        <dbReference type="Proteomes" id="UP000824540"/>
    </source>
</evidence>
<gene>
    <name evidence="1" type="ORF">JZ751_015482</name>
</gene>
<sequence length="167" mass="18627">MPNRVGNKNLFLKNEKLVSKAGDIEKLQREGEEMYPSRTPVLSLRDRDTTTENGLRTMVGRLVEGQEIMEELEIVGIIPGDDGMKVLTGADNVLSVPSSVMDGCLRHCPSQQWPQVEGGSNLARKLWMVAFEWTSVTPFPWSLSITSFIFPKKSARSAMAGVTIWRC</sequence>